<accession>A0A8I2YNP6</accession>
<evidence type="ECO:0000259" key="1">
    <source>
        <dbReference type="Pfam" id="PF24764"/>
    </source>
</evidence>
<dbReference type="Pfam" id="PF24764">
    <property type="entry name" value="rva_4"/>
    <property type="match status" value="1"/>
</dbReference>
<dbReference type="PANTHER" id="PTHR46791">
    <property type="entry name" value="EXPRESSED PROTEIN"/>
    <property type="match status" value="1"/>
</dbReference>
<dbReference type="OrthoDB" id="3353107at2759"/>
<dbReference type="InterPro" id="IPR058913">
    <property type="entry name" value="Integrase_dom_put"/>
</dbReference>
<organism evidence="2 3">
    <name type="scientific">Boletus reticuloceps</name>
    <dbReference type="NCBI Taxonomy" id="495285"/>
    <lineage>
        <taxon>Eukaryota</taxon>
        <taxon>Fungi</taxon>
        <taxon>Dikarya</taxon>
        <taxon>Basidiomycota</taxon>
        <taxon>Agaricomycotina</taxon>
        <taxon>Agaricomycetes</taxon>
        <taxon>Agaricomycetidae</taxon>
        <taxon>Boletales</taxon>
        <taxon>Boletineae</taxon>
        <taxon>Boletaceae</taxon>
        <taxon>Boletoideae</taxon>
        <taxon>Boletus</taxon>
    </lineage>
</organism>
<dbReference type="PANTHER" id="PTHR46791:SF5">
    <property type="entry name" value="CLR5 DOMAIN-CONTAINING PROTEIN-RELATED"/>
    <property type="match status" value="1"/>
</dbReference>
<keyword evidence="3" id="KW-1185">Reference proteome</keyword>
<dbReference type="AlphaFoldDB" id="A0A8I2YNP6"/>
<feature type="domain" description="Integrase core" evidence="1">
    <location>
        <begin position="1"/>
        <end position="109"/>
    </location>
</feature>
<protein>
    <recommendedName>
        <fullName evidence="1">Integrase core domain-containing protein</fullName>
    </recommendedName>
</protein>
<dbReference type="Proteomes" id="UP000683000">
    <property type="component" value="Unassembled WGS sequence"/>
</dbReference>
<evidence type="ECO:0000313" key="3">
    <source>
        <dbReference type="Proteomes" id="UP000683000"/>
    </source>
</evidence>
<proteinExistence type="predicted"/>
<gene>
    <name evidence="2" type="ORF">JVT61DRAFT_3438</name>
</gene>
<evidence type="ECO:0000313" key="2">
    <source>
        <dbReference type="EMBL" id="KAG6375225.1"/>
    </source>
</evidence>
<sequence>MEEVRGVERGSYIWGRSVHNIRIERLWVDVTRGLGLKWKQFFHTLEASDGLDINNQAHVWLLHELFLPMINEEAEQWAATWNCHVIQQRGKHHLSPQAMFLEGVIEHGQRSIQLSDNNDIDDVNEYGIDWQDLENHHIRFHHDTNNSPIHDHHDNNPFVLNQPDQLSHIEVPDTSCPFNQVQLREFCRHLPQLLERTQADMESRRLLWIQGLDIAVALTQPLA</sequence>
<comment type="caution">
    <text evidence="2">The sequence shown here is derived from an EMBL/GenBank/DDBJ whole genome shotgun (WGS) entry which is preliminary data.</text>
</comment>
<name>A0A8I2YNP6_9AGAM</name>
<reference evidence="2" key="1">
    <citation type="submission" date="2021-03" db="EMBL/GenBank/DDBJ databases">
        <title>Evolutionary innovations through gain and loss of genes in the ectomycorrhizal Boletales.</title>
        <authorList>
            <person name="Wu G."/>
            <person name="Miyauchi S."/>
            <person name="Morin E."/>
            <person name="Yang Z.-L."/>
            <person name="Xu J."/>
            <person name="Martin F.M."/>
        </authorList>
    </citation>
    <scope>NUCLEOTIDE SEQUENCE</scope>
    <source>
        <strain evidence="2">BR01</strain>
    </source>
</reference>
<dbReference type="EMBL" id="JAGFBS010000015">
    <property type="protein sequence ID" value="KAG6375225.1"/>
    <property type="molecule type" value="Genomic_DNA"/>
</dbReference>